<dbReference type="InterPro" id="IPR037196">
    <property type="entry name" value="HSP90_C"/>
</dbReference>
<keyword evidence="4 5" id="KW-0143">Chaperone</keyword>
<dbReference type="CDD" id="cd16927">
    <property type="entry name" value="HATPase_Hsp90-like"/>
    <property type="match status" value="1"/>
</dbReference>
<feature type="domain" description="Histidine kinase/HSP90-like ATPase" evidence="6">
    <location>
        <begin position="30"/>
        <end position="187"/>
    </location>
</feature>
<dbReference type="Pfam" id="PF13589">
    <property type="entry name" value="HATPase_c_3"/>
    <property type="match status" value="1"/>
</dbReference>
<dbReference type="Pfam" id="PF00183">
    <property type="entry name" value="HSP90"/>
    <property type="match status" value="1"/>
</dbReference>
<evidence type="ECO:0000313" key="7">
    <source>
        <dbReference type="EMBL" id="WGL17857.1"/>
    </source>
</evidence>
<comment type="function">
    <text evidence="5">Molecular chaperone. Has ATPase activity.</text>
</comment>
<evidence type="ECO:0000256" key="2">
    <source>
        <dbReference type="ARBA" id="ARBA00022741"/>
    </source>
</evidence>
<gene>
    <name evidence="5 7" type="primary">htpG</name>
    <name evidence="7" type="ORF">PVT68_06060</name>
</gene>
<dbReference type="PRINTS" id="PR00775">
    <property type="entry name" value="HEATSHOCK90"/>
</dbReference>
<evidence type="ECO:0000313" key="8">
    <source>
        <dbReference type="Proteomes" id="UP001236500"/>
    </source>
</evidence>
<dbReference type="SMART" id="SM00387">
    <property type="entry name" value="HATPase_c"/>
    <property type="match status" value="1"/>
</dbReference>
<keyword evidence="5" id="KW-0963">Cytoplasm</keyword>
<dbReference type="PIRSF" id="PIRSF002583">
    <property type="entry name" value="Hsp90"/>
    <property type="match status" value="1"/>
</dbReference>
<dbReference type="Proteomes" id="UP001236500">
    <property type="component" value="Chromosome"/>
</dbReference>
<reference evidence="7 8" key="1">
    <citation type="submission" date="2023-02" db="EMBL/GenBank/DDBJ databases">
        <title>Description and genomic characterization of Microbulbifer bruguierae sp. nov., isolated from the sediment of mangrove plant Bruguiera sexangula.</title>
        <authorList>
            <person name="Long M."/>
        </authorList>
    </citation>
    <scope>NUCLEOTIDE SEQUENCE [LARGE SCALE GENOMIC DNA]</scope>
    <source>
        <strain evidence="7 8">H12</strain>
    </source>
</reference>
<dbReference type="InterPro" id="IPR019805">
    <property type="entry name" value="Heat_shock_protein_90_CS"/>
</dbReference>
<dbReference type="SUPFAM" id="SSF55874">
    <property type="entry name" value="ATPase domain of HSP90 chaperone/DNA topoisomerase II/histidine kinase"/>
    <property type="match status" value="1"/>
</dbReference>
<dbReference type="InterPro" id="IPR036890">
    <property type="entry name" value="HATPase_C_sf"/>
</dbReference>
<dbReference type="HAMAP" id="MF_00505">
    <property type="entry name" value="HSP90"/>
    <property type="match status" value="1"/>
</dbReference>
<keyword evidence="3 5" id="KW-0067">ATP-binding</keyword>
<evidence type="ECO:0000256" key="3">
    <source>
        <dbReference type="ARBA" id="ARBA00022840"/>
    </source>
</evidence>
<evidence type="ECO:0000259" key="6">
    <source>
        <dbReference type="SMART" id="SM00387"/>
    </source>
</evidence>
<feature type="region of interest" description="C" evidence="5">
    <location>
        <begin position="564"/>
        <end position="638"/>
    </location>
</feature>
<comment type="similarity">
    <text evidence="1 5">Belongs to the heat shock protein 90 family.</text>
</comment>
<dbReference type="SUPFAM" id="SSF110942">
    <property type="entry name" value="HSP90 C-terminal domain"/>
    <property type="match status" value="1"/>
</dbReference>
<feature type="region of interest" description="A; substrate-binding" evidence="5">
    <location>
        <begin position="1"/>
        <end position="346"/>
    </location>
</feature>
<dbReference type="NCBIfam" id="NF003555">
    <property type="entry name" value="PRK05218.1"/>
    <property type="match status" value="1"/>
</dbReference>
<dbReference type="Gene3D" id="3.30.565.10">
    <property type="entry name" value="Histidine kinase-like ATPase, C-terminal domain"/>
    <property type="match status" value="1"/>
</dbReference>
<evidence type="ECO:0000256" key="5">
    <source>
        <dbReference type="HAMAP-Rule" id="MF_00505"/>
    </source>
</evidence>
<dbReference type="Gene3D" id="3.40.50.11260">
    <property type="match status" value="1"/>
</dbReference>
<dbReference type="Gene3D" id="1.20.120.790">
    <property type="entry name" value="Heat shock protein 90, C-terminal domain"/>
    <property type="match status" value="1"/>
</dbReference>
<organism evidence="7 8">
    <name type="scientific">Microbulbifer bruguierae</name>
    <dbReference type="NCBI Taxonomy" id="3029061"/>
    <lineage>
        <taxon>Bacteria</taxon>
        <taxon>Pseudomonadati</taxon>
        <taxon>Pseudomonadota</taxon>
        <taxon>Gammaproteobacteria</taxon>
        <taxon>Cellvibrionales</taxon>
        <taxon>Microbulbiferaceae</taxon>
        <taxon>Microbulbifer</taxon>
    </lineage>
</organism>
<comment type="subunit">
    <text evidence="5">Homodimer.</text>
</comment>
<keyword evidence="2 5" id="KW-0547">Nucleotide-binding</keyword>
<accession>A0ABY8NID2</accession>
<dbReference type="PROSITE" id="PS00298">
    <property type="entry name" value="HSP90"/>
    <property type="match status" value="1"/>
</dbReference>
<protein>
    <recommendedName>
        <fullName evidence="5">Chaperone protein HtpG</fullName>
    </recommendedName>
    <alternativeName>
        <fullName evidence="5">Heat shock protein HtpG</fullName>
    </alternativeName>
    <alternativeName>
        <fullName evidence="5">High temperature protein G</fullName>
    </alternativeName>
</protein>
<dbReference type="Gene3D" id="3.30.230.80">
    <property type="match status" value="1"/>
</dbReference>
<comment type="caution">
    <text evidence="5">Lacks conserved residue(s) required for the propagation of feature annotation.</text>
</comment>
<sequence>MTVEAHKEKHGFQTEAKQLLHLMIHSLYSNKEIFLRELVSNASDAADKLRFEALSKPELLAEDPDLRIRIEFDKDAGTLTIADNGIGMSRDEVIENLGTIARSGTASFMQNLTGDQKKDAHLIGQFGVGFYSAFIVADKVDVFTRRAGSDASQGVHWECNGEADYSVESVEWPSRGTRVVLHLKDEAKEFADSWRLRSIIKKYSDHIAIPVEMLKEAMPTGEEGEDESAKAPEFEAVNAAQALWTRPRSELKSEEYKEFYKHISHDFDDPLTWSHNRVEGKLDYTSLLYIPARAPFDLYQRDAARGLKLYVQRTFIMDDAEQFLPLYLRFVKGVLDSNDLPLNVSREILQKDQNTDAIKSALTKRVLDMLDKLAKKDVDQYQTFWDLFGTVLKEGPAEDFSNKEKIAKLLRFATTHTDSAKQDQSLEDYVGRMKDGQKHIYYVCADNFATAKSSPYLEVFRKKGIEVLLLTDQVDEWFVGHMHEFDGKQFQDVAKGALDLGDAENDDDKAEREKVEKESGALVERVKEVLAERVEDVRATTRLVDSPACLVASEQDMGLQMRRILEQAGQKLPDAKPIFELNPGHPLVQRLDQEQDEDRFADLTNILLDQANLAAGNQLADPADYVRRLNALLLELNR</sequence>
<dbReference type="InterPro" id="IPR020575">
    <property type="entry name" value="Hsp90_N"/>
</dbReference>
<dbReference type="SUPFAM" id="SSF54211">
    <property type="entry name" value="Ribosomal protein S5 domain 2-like"/>
    <property type="match status" value="1"/>
</dbReference>
<name>A0ABY8NID2_9GAMM</name>
<comment type="subcellular location">
    <subcellularLocation>
        <location evidence="5">Cytoplasm</location>
    </subcellularLocation>
</comment>
<evidence type="ECO:0000256" key="4">
    <source>
        <dbReference type="ARBA" id="ARBA00023186"/>
    </source>
</evidence>
<dbReference type="InterPro" id="IPR003594">
    <property type="entry name" value="HATPase_dom"/>
</dbReference>
<dbReference type="RefSeq" id="WP_280321772.1">
    <property type="nucleotide sequence ID" value="NZ_CP118605.1"/>
</dbReference>
<dbReference type="PANTHER" id="PTHR11528">
    <property type="entry name" value="HEAT SHOCK PROTEIN 90 FAMILY MEMBER"/>
    <property type="match status" value="1"/>
</dbReference>
<keyword evidence="8" id="KW-1185">Reference proteome</keyword>
<dbReference type="InterPro" id="IPR001404">
    <property type="entry name" value="Hsp90_fam"/>
</dbReference>
<evidence type="ECO:0000256" key="1">
    <source>
        <dbReference type="ARBA" id="ARBA00008239"/>
    </source>
</evidence>
<dbReference type="InterPro" id="IPR020568">
    <property type="entry name" value="Ribosomal_Su5_D2-typ_SF"/>
</dbReference>
<proteinExistence type="inferred from homology"/>
<keyword evidence="5" id="KW-0346">Stress response</keyword>
<dbReference type="EMBL" id="CP118605">
    <property type="protein sequence ID" value="WGL17857.1"/>
    <property type="molecule type" value="Genomic_DNA"/>
</dbReference>